<protein>
    <recommendedName>
        <fullName evidence="1">HTH marR-type domain-containing protein</fullName>
    </recommendedName>
</protein>
<dbReference type="SMART" id="SM00347">
    <property type="entry name" value="HTH_MARR"/>
    <property type="match status" value="1"/>
</dbReference>
<organism evidence="2">
    <name type="scientific">bioreactor metagenome</name>
    <dbReference type="NCBI Taxonomy" id="1076179"/>
    <lineage>
        <taxon>unclassified sequences</taxon>
        <taxon>metagenomes</taxon>
        <taxon>ecological metagenomes</taxon>
    </lineage>
</organism>
<dbReference type="Pfam" id="PF12802">
    <property type="entry name" value="MarR_2"/>
    <property type="match status" value="1"/>
</dbReference>
<accession>A0A645F2I8</accession>
<dbReference type="InterPro" id="IPR036390">
    <property type="entry name" value="WH_DNA-bd_sf"/>
</dbReference>
<evidence type="ECO:0000313" key="2">
    <source>
        <dbReference type="EMBL" id="MPN08437.1"/>
    </source>
</evidence>
<evidence type="ECO:0000259" key="1">
    <source>
        <dbReference type="PROSITE" id="PS50995"/>
    </source>
</evidence>
<comment type="caution">
    <text evidence="2">The sequence shown here is derived from an EMBL/GenBank/DDBJ whole genome shotgun (WGS) entry which is preliminary data.</text>
</comment>
<dbReference type="Gene3D" id="1.10.10.10">
    <property type="entry name" value="Winged helix-like DNA-binding domain superfamily/Winged helix DNA-binding domain"/>
    <property type="match status" value="1"/>
</dbReference>
<feature type="domain" description="HTH marR-type" evidence="1">
    <location>
        <begin position="3"/>
        <end position="135"/>
    </location>
</feature>
<dbReference type="SUPFAM" id="SSF46785">
    <property type="entry name" value="Winged helix' DNA-binding domain"/>
    <property type="match status" value="1"/>
</dbReference>
<dbReference type="InterPro" id="IPR000835">
    <property type="entry name" value="HTH_MarR-typ"/>
</dbReference>
<sequence>MDYNSLAREYMKVLHKMRKRKSPKRINDSLHGEQFVLAFLSRHDGRVIPGDISKEMGISSARIAAALNNLEAKGLVSRSIDPCDRRRILVELTDAGRAQEAEHTKQIMGMLVHMLEDLGEEDAIVFLRILNKLAEHAPEEFFNHGPAIK</sequence>
<dbReference type="PROSITE" id="PS50995">
    <property type="entry name" value="HTH_MARR_2"/>
    <property type="match status" value="1"/>
</dbReference>
<dbReference type="EMBL" id="VSSQ01054485">
    <property type="protein sequence ID" value="MPN08437.1"/>
    <property type="molecule type" value="Genomic_DNA"/>
</dbReference>
<proteinExistence type="predicted"/>
<dbReference type="InterPro" id="IPR039422">
    <property type="entry name" value="MarR/SlyA-like"/>
</dbReference>
<dbReference type="AlphaFoldDB" id="A0A645F2I8"/>
<dbReference type="PRINTS" id="PR00598">
    <property type="entry name" value="HTHMARR"/>
</dbReference>
<dbReference type="InterPro" id="IPR036388">
    <property type="entry name" value="WH-like_DNA-bd_sf"/>
</dbReference>
<dbReference type="PANTHER" id="PTHR33164:SF43">
    <property type="entry name" value="HTH-TYPE TRANSCRIPTIONAL REPRESSOR YETL"/>
    <property type="match status" value="1"/>
</dbReference>
<dbReference type="GO" id="GO:0006950">
    <property type="term" value="P:response to stress"/>
    <property type="evidence" value="ECO:0007669"/>
    <property type="project" value="TreeGrafter"/>
</dbReference>
<gene>
    <name evidence="2" type="ORF">SDC9_155719</name>
</gene>
<dbReference type="PANTHER" id="PTHR33164">
    <property type="entry name" value="TRANSCRIPTIONAL REGULATOR, MARR FAMILY"/>
    <property type="match status" value="1"/>
</dbReference>
<name>A0A645F2I8_9ZZZZ</name>
<dbReference type="GO" id="GO:0003700">
    <property type="term" value="F:DNA-binding transcription factor activity"/>
    <property type="evidence" value="ECO:0007669"/>
    <property type="project" value="InterPro"/>
</dbReference>
<reference evidence="2" key="1">
    <citation type="submission" date="2019-08" db="EMBL/GenBank/DDBJ databases">
        <authorList>
            <person name="Kucharzyk K."/>
            <person name="Murdoch R.W."/>
            <person name="Higgins S."/>
            <person name="Loffler F."/>
        </authorList>
    </citation>
    <scope>NUCLEOTIDE SEQUENCE</scope>
</reference>